<accession>W4FEJ0</accession>
<dbReference type="EMBL" id="KI913248">
    <property type="protein sequence ID" value="ETV65128.1"/>
    <property type="molecule type" value="Genomic_DNA"/>
</dbReference>
<evidence type="ECO:0000256" key="1">
    <source>
        <dbReference type="ARBA" id="ARBA00009176"/>
    </source>
</evidence>
<organism evidence="3">
    <name type="scientific">Aphanomyces astaci</name>
    <name type="common">Crayfish plague agent</name>
    <dbReference type="NCBI Taxonomy" id="112090"/>
    <lineage>
        <taxon>Eukaryota</taxon>
        <taxon>Sar</taxon>
        <taxon>Stramenopiles</taxon>
        <taxon>Oomycota</taxon>
        <taxon>Saprolegniomycetes</taxon>
        <taxon>Saprolegniales</taxon>
        <taxon>Verrucalvaceae</taxon>
        <taxon>Aphanomyces</taxon>
    </lineage>
</organism>
<dbReference type="SUPFAM" id="SSF53590">
    <property type="entry name" value="Nucleoside hydrolase"/>
    <property type="match status" value="1"/>
</dbReference>
<dbReference type="InterPro" id="IPR052775">
    <property type="entry name" value="IUN_hydrolase"/>
</dbReference>
<comment type="similarity">
    <text evidence="1">Belongs to the IUNH family.</text>
</comment>
<sequence>MKVVLDTDGGLDDALAILTAVNLLPPGTVVGITTVFGNVDLHQATHNVKKVLEVSKDPSIPVYSGARAPLVSSVEATEKWDGHGPDGMGGVAGIAEDRGVQPNDAVPALIKYARMYPGELVVIPIGPATNIALAIAADPSFVSNVAQVLYMGCTIKGEGNVTPHAEFNTACDPEACQAMLTAFAGKLTVVGWEFTLEHGLPWSIYHDLCAIDTPEARFLRGICATYETHQHEMPFVLCDVYTAVLLVDPAYVLHSKLATCSVNLSDGPLRGACTWTDATDAAAAIKVIWKVDNDRFVSVLRRLVQGDVHLYLDKP</sequence>
<reference evidence="3" key="1">
    <citation type="submission" date="2013-12" db="EMBL/GenBank/DDBJ databases">
        <title>The Genome Sequence of Aphanomyces astaci APO3.</title>
        <authorList>
            <consortium name="The Broad Institute Genomics Platform"/>
            <person name="Russ C."/>
            <person name="Tyler B."/>
            <person name="van West P."/>
            <person name="Dieguez-Uribeondo J."/>
            <person name="Young S.K."/>
            <person name="Zeng Q."/>
            <person name="Gargeya S."/>
            <person name="Fitzgerald M."/>
            <person name="Abouelleil A."/>
            <person name="Alvarado L."/>
            <person name="Chapman S.B."/>
            <person name="Gainer-Dewar J."/>
            <person name="Goldberg J."/>
            <person name="Griggs A."/>
            <person name="Gujja S."/>
            <person name="Hansen M."/>
            <person name="Howarth C."/>
            <person name="Imamovic A."/>
            <person name="Ireland A."/>
            <person name="Larimer J."/>
            <person name="McCowan C."/>
            <person name="Murphy C."/>
            <person name="Pearson M."/>
            <person name="Poon T.W."/>
            <person name="Priest M."/>
            <person name="Roberts A."/>
            <person name="Saif S."/>
            <person name="Shea T."/>
            <person name="Sykes S."/>
            <person name="Wortman J."/>
            <person name="Nusbaum C."/>
            <person name="Birren B."/>
        </authorList>
    </citation>
    <scope>NUCLEOTIDE SEQUENCE [LARGE SCALE GENOMIC DNA]</scope>
    <source>
        <strain evidence="3">APO3</strain>
    </source>
</reference>
<dbReference type="VEuPathDB" id="FungiDB:H257_18085"/>
<dbReference type="Pfam" id="PF01156">
    <property type="entry name" value="IU_nuc_hydro"/>
    <property type="match status" value="1"/>
</dbReference>
<dbReference type="InterPro" id="IPR036452">
    <property type="entry name" value="Ribo_hydro-like"/>
</dbReference>
<dbReference type="GeneID" id="20820081"/>
<dbReference type="AlphaFoldDB" id="W4FEJ0"/>
<dbReference type="GO" id="GO:0016799">
    <property type="term" value="F:hydrolase activity, hydrolyzing N-glycosyl compounds"/>
    <property type="evidence" value="ECO:0007669"/>
    <property type="project" value="InterPro"/>
</dbReference>
<dbReference type="STRING" id="112090.W4FEJ0"/>
<gene>
    <name evidence="3" type="ORF">H257_18085</name>
</gene>
<evidence type="ECO:0000259" key="2">
    <source>
        <dbReference type="Pfam" id="PF01156"/>
    </source>
</evidence>
<dbReference type="InterPro" id="IPR001910">
    <property type="entry name" value="Inosine/uridine_hydrolase_dom"/>
</dbReference>
<dbReference type="Gene3D" id="3.90.245.10">
    <property type="entry name" value="Ribonucleoside hydrolase-like"/>
    <property type="match status" value="1"/>
</dbReference>
<dbReference type="RefSeq" id="XP_009845397.1">
    <property type="nucleotide sequence ID" value="XM_009847095.1"/>
</dbReference>
<feature type="domain" description="Inosine/uridine-preferring nucleoside hydrolase" evidence="2">
    <location>
        <begin position="3"/>
        <end position="297"/>
    </location>
</feature>
<protein>
    <recommendedName>
        <fullName evidence="2">Inosine/uridine-preferring nucleoside hydrolase domain-containing protein</fullName>
    </recommendedName>
</protein>
<name>W4FEJ0_APHAT</name>
<dbReference type="OrthoDB" id="186496at2759"/>
<dbReference type="PANTHER" id="PTHR46190">
    <property type="entry name" value="SI:CH211-201H21.5-RELATED"/>
    <property type="match status" value="1"/>
</dbReference>
<proteinExistence type="inferred from homology"/>
<dbReference type="PANTHER" id="PTHR46190:SF1">
    <property type="entry name" value="SI:CH211-201H21.5"/>
    <property type="match status" value="1"/>
</dbReference>
<evidence type="ECO:0000313" key="3">
    <source>
        <dbReference type="EMBL" id="ETV65128.1"/>
    </source>
</evidence>